<protein>
    <recommendedName>
        <fullName evidence="6">BHLH domain-containing protein</fullName>
    </recommendedName>
</protein>
<keyword evidence="4" id="KW-0175">Coiled coil</keyword>
<dbReference type="GO" id="GO:0046983">
    <property type="term" value="F:protein dimerization activity"/>
    <property type="evidence" value="ECO:0007669"/>
    <property type="project" value="InterPro"/>
</dbReference>
<evidence type="ECO:0000256" key="5">
    <source>
        <dbReference type="SAM" id="MobiDB-lite"/>
    </source>
</evidence>
<sequence>MMRSSATNDGSSSKVDRKTVEKNRRIHMKNLCFKLGSLVPKEEKNTKDAISLHDHLDQATTYIRNLKARIEKLKQRRKIAAGDGESTGHKEADCEIADEPGLPMLNVRCHDSILEVVLITGRKKKFMFYQVMGVLVEEGAQVVNASFSVVSDKTFYTIHSQATSSSSMIGLDVSKISERLKKLIQVTN</sequence>
<comment type="similarity">
    <text evidence="1">Belongs to the bHLH protein family.</text>
</comment>
<evidence type="ECO:0000313" key="8">
    <source>
        <dbReference type="Proteomes" id="UP001140949"/>
    </source>
</evidence>
<comment type="caution">
    <text evidence="7">The sequence shown here is derived from an EMBL/GenBank/DDBJ whole genome shotgun (WGS) entry which is preliminary data.</text>
</comment>
<dbReference type="GO" id="GO:0090575">
    <property type="term" value="C:RNA polymerase II transcription regulator complex"/>
    <property type="evidence" value="ECO:0007669"/>
    <property type="project" value="TreeGrafter"/>
</dbReference>
<organism evidence="7 8">
    <name type="scientific">Iris pallida</name>
    <name type="common">Sweet iris</name>
    <dbReference type="NCBI Taxonomy" id="29817"/>
    <lineage>
        <taxon>Eukaryota</taxon>
        <taxon>Viridiplantae</taxon>
        <taxon>Streptophyta</taxon>
        <taxon>Embryophyta</taxon>
        <taxon>Tracheophyta</taxon>
        <taxon>Spermatophyta</taxon>
        <taxon>Magnoliopsida</taxon>
        <taxon>Liliopsida</taxon>
        <taxon>Asparagales</taxon>
        <taxon>Iridaceae</taxon>
        <taxon>Iridoideae</taxon>
        <taxon>Irideae</taxon>
        <taxon>Iris</taxon>
    </lineage>
</organism>
<keyword evidence="3" id="KW-0804">Transcription</keyword>
<keyword evidence="2" id="KW-0805">Transcription regulation</keyword>
<keyword evidence="8" id="KW-1185">Reference proteome</keyword>
<reference evidence="7" key="2">
    <citation type="submission" date="2023-04" db="EMBL/GenBank/DDBJ databases">
        <authorList>
            <person name="Bruccoleri R.E."/>
            <person name="Oakeley E.J."/>
            <person name="Faust A.-M."/>
            <person name="Dessus-Babus S."/>
            <person name="Altorfer M."/>
            <person name="Burckhardt D."/>
            <person name="Oertli M."/>
            <person name="Naumann U."/>
            <person name="Petersen F."/>
            <person name="Wong J."/>
        </authorList>
    </citation>
    <scope>NUCLEOTIDE SEQUENCE</scope>
    <source>
        <strain evidence="7">GSM-AAB239-AS_SAM_17_03QT</strain>
        <tissue evidence="7">Leaf</tissue>
    </source>
</reference>
<dbReference type="Gene3D" id="4.10.280.10">
    <property type="entry name" value="Helix-loop-helix DNA-binding domain"/>
    <property type="match status" value="1"/>
</dbReference>
<dbReference type="InterPro" id="IPR011598">
    <property type="entry name" value="bHLH_dom"/>
</dbReference>
<dbReference type="Pfam" id="PF00010">
    <property type="entry name" value="HLH"/>
    <property type="match status" value="1"/>
</dbReference>
<feature type="domain" description="BHLH" evidence="6">
    <location>
        <begin position="12"/>
        <end position="66"/>
    </location>
</feature>
<proteinExistence type="inferred from homology"/>
<evidence type="ECO:0000313" key="7">
    <source>
        <dbReference type="EMBL" id="KAJ6814209.1"/>
    </source>
</evidence>
<feature type="compositionally biased region" description="Polar residues" evidence="5">
    <location>
        <begin position="1"/>
        <end position="13"/>
    </location>
</feature>
<feature type="region of interest" description="Disordered" evidence="5">
    <location>
        <begin position="1"/>
        <end position="21"/>
    </location>
</feature>
<dbReference type="PANTHER" id="PTHR13935">
    <property type="entry name" value="ACHAETE-SCUTE TRANSCRIPTION FACTOR-RELATED"/>
    <property type="match status" value="1"/>
</dbReference>
<dbReference type="EMBL" id="JANAVB010029818">
    <property type="protein sequence ID" value="KAJ6814209.1"/>
    <property type="molecule type" value="Genomic_DNA"/>
</dbReference>
<dbReference type="GO" id="GO:0000981">
    <property type="term" value="F:DNA-binding transcription factor activity, RNA polymerase II-specific"/>
    <property type="evidence" value="ECO:0007669"/>
    <property type="project" value="TreeGrafter"/>
</dbReference>
<dbReference type="GO" id="GO:0000977">
    <property type="term" value="F:RNA polymerase II transcription regulatory region sequence-specific DNA binding"/>
    <property type="evidence" value="ECO:0007669"/>
    <property type="project" value="TreeGrafter"/>
</dbReference>
<reference evidence="7" key="1">
    <citation type="journal article" date="2023" name="GigaByte">
        <title>Genome assembly of the bearded iris, Iris pallida Lam.</title>
        <authorList>
            <person name="Bruccoleri R.E."/>
            <person name="Oakeley E.J."/>
            <person name="Faust A.M.E."/>
            <person name="Altorfer M."/>
            <person name="Dessus-Babus S."/>
            <person name="Burckhardt D."/>
            <person name="Oertli M."/>
            <person name="Naumann U."/>
            <person name="Petersen F."/>
            <person name="Wong J."/>
        </authorList>
    </citation>
    <scope>NUCLEOTIDE SEQUENCE</scope>
    <source>
        <strain evidence="7">GSM-AAB239-AS_SAM_17_03QT</strain>
    </source>
</reference>
<dbReference type="SUPFAM" id="SSF47459">
    <property type="entry name" value="HLH, helix-loop-helix DNA-binding domain"/>
    <property type="match status" value="1"/>
</dbReference>
<accession>A0AAX6FD75</accession>
<dbReference type="InterPro" id="IPR015660">
    <property type="entry name" value="MASH1/Ascl1a-like"/>
</dbReference>
<evidence type="ECO:0000259" key="6">
    <source>
        <dbReference type="PROSITE" id="PS50888"/>
    </source>
</evidence>
<evidence type="ECO:0000256" key="4">
    <source>
        <dbReference type="SAM" id="Coils"/>
    </source>
</evidence>
<dbReference type="InterPro" id="IPR036638">
    <property type="entry name" value="HLH_DNA-bd_sf"/>
</dbReference>
<evidence type="ECO:0000256" key="3">
    <source>
        <dbReference type="ARBA" id="ARBA00023163"/>
    </source>
</evidence>
<dbReference type="Proteomes" id="UP001140949">
    <property type="component" value="Unassembled WGS sequence"/>
</dbReference>
<evidence type="ECO:0000256" key="1">
    <source>
        <dbReference type="ARBA" id="ARBA00005510"/>
    </source>
</evidence>
<dbReference type="AlphaFoldDB" id="A0AAX6FD75"/>
<dbReference type="PANTHER" id="PTHR13935:SF46">
    <property type="entry name" value="TRANSCRIPTION FACTOR BHLH167-RELATED"/>
    <property type="match status" value="1"/>
</dbReference>
<feature type="coiled-coil region" evidence="4">
    <location>
        <begin position="56"/>
        <end position="83"/>
    </location>
</feature>
<evidence type="ECO:0000256" key="2">
    <source>
        <dbReference type="ARBA" id="ARBA00023015"/>
    </source>
</evidence>
<gene>
    <name evidence="7" type="ORF">M6B38_140430</name>
</gene>
<dbReference type="PROSITE" id="PS50888">
    <property type="entry name" value="BHLH"/>
    <property type="match status" value="1"/>
</dbReference>
<name>A0AAX6FD75_IRIPA</name>